<dbReference type="AlphaFoldDB" id="A0A3A1YVP4"/>
<evidence type="ECO:0000313" key="2">
    <source>
        <dbReference type="EMBL" id="RIY41605.1"/>
    </source>
</evidence>
<protein>
    <recommendedName>
        <fullName evidence="1">Transglutaminase-like domain-containing protein</fullName>
    </recommendedName>
</protein>
<gene>
    <name evidence="2" type="ORF">CJP73_06435</name>
</gene>
<dbReference type="Pfam" id="PF04473">
    <property type="entry name" value="DUF553"/>
    <property type="match status" value="1"/>
</dbReference>
<proteinExistence type="predicted"/>
<dbReference type="RefSeq" id="WP_119515849.1">
    <property type="nucleotide sequence ID" value="NZ_NQYH01000003.1"/>
</dbReference>
<dbReference type="EMBL" id="NQYH01000003">
    <property type="protein sequence ID" value="RIY41605.1"/>
    <property type="molecule type" value="Genomic_DNA"/>
</dbReference>
<dbReference type="SUPFAM" id="SSF54001">
    <property type="entry name" value="Cysteine proteinases"/>
    <property type="match status" value="1"/>
</dbReference>
<evidence type="ECO:0000259" key="1">
    <source>
        <dbReference type="Pfam" id="PF04473"/>
    </source>
</evidence>
<evidence type="ECO:0000313" key="3">
    <source>
        <dbReference type="Proteomes" id="UP000266206"/>
    </source>
</evidence>
<sequence>MTEITNLESIQFALTAMQVISGLWHYGNFTNKESPGCVLNNELLGQRDNLSIREYLATPIGCCTDYTTLLAAVLEHNGYQGRVIVTSTHNFNEVKLNNSWWTLDANLGIAYSAPWDVVVDGKSDVDAYKFSHAGTTLGSKVFSQALSNFRVSAILSVASGLMWEFSKKPQKEWLLNRQLRNDISF</sequence>
<dbReference type="InterPro" id="IPR007562">
    <property type="entry name" value="Transglutaminase-like_domain"/>
</dbReference>
<dbReference type="OrthoDB" id="9788327at2"/>
<feature type="domain" description="Transglutaminase-like" evidence="1">
    <location>
        <begin position="47"/>
        <end position="109"/>
    </location>
</feature>
<accession>A0A3A1YVP4</accession>
<organism evidence="2 3">
    <name type="scientific">Neopusillimonas maritima</name>
    <dbReference type="NCBI Taxonomy" id="2026239"/>
    <lineage>
        <taxon>Bacteria</taxon>
        <taxon>Pseudomonadati</taxon>
        <taxon>Pseudomonadota</taxon>
        <taxon>Betaproteobacteria</taxon>
        <taxon>Burkholderiales</taxon>
        <taxon>Alcaligenaceae</taxon>
        <taxon>Neopusillimonas</taxon>
    </lineage>
</organism>
<dbReference type="Proteomes" id="UP000266206">
    <property type="component" value="Unassembled WGS sequence"/>
</dbReference>
<name>A0A3A1YVP4_9BURK</name>
<reference evidence="2 3" key="1">
    <citation type="submission" date="2017-08" db="EMBL/GenBank/DDBJ databases">
        <title>Pusillimonas indicus sp. nov., a member of the family Alcaligenaceae isolated from surface seawater.</title>
        <authorList>
            <person name="Li J."/>
        </authorList>
    </citation>
    <scope>NUCLEOTIDE SEQUENCE [LARGE SCALE GENOMIC DNA]</scope>
    <source>
        <strain evidence="2 3">L52-1-41</strain>
    </source>
</reference>
<dbReference type="InterPro" id="IPR038765">
    <property type="entry name" value="Papain-like_cys_pep_sf"/>
</dbReference>
<comment type="caution">
    <text evidence="2">The sequence shown here is derived from an EMBL/GenBank/DDBJ whole genome shotgun (WGS) entry which is preliminary data.</text>
</comment>